<reference evidence="1 2" key="1">
    <citation type="submission" date="2024-09" db="EMBL/GenBank/DDBJ databases">
        <title>Floridaenema gen nov. (Aerosakkonemataceae, Aerosakkonematales ord. nov., Cyanobacteria) from benthic tropical and subtropical fresh waters, with the description of four new species.</title>
        <authorList>
            <person name="Moretto J.A."/>
            <person name="Berthold D.E."/>
            <person name="Lefler F.W."/>
            <person name="Huang I.-S."/>
            <person name="Laughinghouse H. IV."/>
        </authorList>
    </citation>
    <scope>NUCLEOTIDE SEQUENCE [LARGE SCALE GENOMIC DNA]</scope>
    <source>
        <strain evidence="1 2">BLCC-F167</strain>
    </source>
</reference>
<name>A0ABV4WHU4_9CYAN</name>
<dbReference type="EMBL" id="JBHFNT010000068">
    <property type="protein sequence ID" value="MFB2834467.1"/>
    <property type="molecule type" value="Genomic_DNA"/>
</dbReference>
<gene>
    <name evidence="1" type="ORF">ACE1CA_08030</name>
</gene>
<comment type="caution">
    <text evidence="1">The sequence shown here is derived from an EMBL/GenBank/DDBJ whole genome shotgun (WGS) entry which is preliminary data.</text>
</comment>
<organism evidence="1 2">
    <name type="scientific">Floridaenema evergladense BLCC-F167</name>
    <dbReference type="NCBI Taxonomy" id="3153639"/>
    <lineage>
        <taxon>Bacteria</taxon>
        <taxon>Bacillati</taxon>
        <taxon>Cyanobacteriota</taxon>
        <taxon>Cyanophyceae</taxon>
        <taxon>Oscillatoriophycideae</taxon>
        <taxon>Aerosakkonematales</taxon>
        <taxon>Aerosakkonemataceae</taxon>
        <taxon>Floridanema</taxon>
        <taxon>Floridanema evergladense</taxon>
    </lineage>
</organism>
<dbReference type="RefSeq" id="WP_413276903.1">
    <property type="nucleotide sequence ID" value="NZ_JBHFNT010000068.1"/>
</dbReference>
<evidence type="ECO:0000313" key="2">
    <source>
        <dbReference type="Proteomes" id="UP001576780"/>
    </source>
</evidence>
<evidence type="ECO:0000313" key="1">
    <source>
        <dbReference type="EMBL" id="MFB2834467.1"/>
    </source>
</evidence>
<dbReference type="Proteomes" id="UP001576780">
    <property type="component" value="Unassembled WGS sequence"/>
</dbReference>
<proteinExistence type="predicted"/>
<evidence type="ECO:0008006" key="3">
    <source>
        <dbReference type="Google" id="ProtNLM"/>
    </source>
</evidence>
<accession>A0ABV4WHU4</accession>
<keyword evidence="2" id="KW-1185">Reference proteome</keyword>
<protein>
    <recommendedName>
        <fullName evidence="3">Restriction endonuclease subunit S</fullName>
    </recommendedName>
</protein>
<sequence>MPIPPEIQLLIDRLNQELVETEQEATEGLSIVREVLSLFPENAIMLQFFAALSNTLLFIEISKRRIQITINRISPVDVNAEEIQEAGEDLGTELGRVLEAKLSVRRIINRLQELP</sequence>